<organism evidence="2 3">
    <name type="scientific">Gordonia asplenii</name>
    <dbReference type="NCBI Taxonomy" id="2725283"/>
    <lineage>
        <taxon>Bacteria</taxon>
        <taxon>Bacillati</taxon>
        <taxon>Actinomycetota</taxon>
        <taxon>Actinomycetes</taxon>
        <taxon>Mycobacteriales</taxon>
        <taxon>Gordoniaceae</taxon>
        <taxon>Gordonia</taxon>
    </lineage>
</organism>
<evidence type="ECO:0000259" key="1">
    <source>
        <dbReference type="Pfam" id="PF00561"/>
    </source>
</evidence>
<comment type="caution">
    <text evidence="2">The sequence shown here is derived from an EMBL/GenBank/DDBJ whole genome shotgun (WGS) entry which is preliminary data.</text>
</comment>
<dbReference type="RefSeq" id="WP_170197530.1">
    <property type="nucleotide sequence ID" value="NZ_JABBNB010000048.1"/>
</dbReference>
<accession>A0A848L7R2</accession>
<protein>
    <submittedName>
        <fullName evidence="2">Alpha/beta fold hydrolase</fullName>
    </submittedName>
</protein>
<keyword evidence="3" id="KW-1185">Reference proteome</keyword>
<evidence type="ECO:0000313" key="3">
    <source>
        <dbReference type="Proteomes" id="UP000550729"/>
    </source>
</evidence>
<sequence length="254" mass="26437">MVHLTERPRAGRTSALGLLLLVALTVVGVTAVPADAVATPAVVRNPVLLVHGWTAGGLIPQRMGVFQPLIAALEADGHPVYFVNLPGDGNIQNAAAIARAVTTASAKHGGVKVDLVGHSMGGLSARYYLKYLGGATHVAHYVSLGTGQYGWSPTCVLPLAAGGEMCPNSSFLRALNRGDDTPGPVRYTTLRTVADDQFLSVKRDRHLDGGVCVKDGIDGNDHAAEPSNPIMITLVRQALDGTCPGTVLNLPIAN</sequence>
<name>A0A848L7R2_9ACTN</name>
<feature type="domain" description="AB hydrolase-1" evidence="1">
    <location>
        <begin position="45"/>
        <end position="146"/>
    </location>
</feature>
<keyword evidence="2" id="KW-0378">Hydrolase</keyword>
<evidence type="ECO:0000313" key="2">
    <source>
        <dbReference type="EMBL" id="NMO05025.1"/>
    </source>
</evidence>
<dbReference type="AlphaFoldDB" id="A0A848L7R2"/>
<dbReference type="Proteomes" id="UP000550729">
    <property type="component" value="Unassembled WGS sequence"/>
</dbReference>
<dbReference type="EMBL" id="JABBNB010000048">
    <property type="protein sequence ID" value="NMO05025.1"/>
    <property type="molecule type" value="Genomic_DNA"/>
</dbReference>
<dbReference type="Pfam" id="PF00561">
    <property type="entry name" value="Abhydrolase_1"/>
    <property type="match status" value="1"/>
</dbReference>
<reference evidence="2 3" key="1">
    <citation type="submission" date="2020-04" db="EMBL/GenBank/DDBJ databases">
        <title>Gordonia sp. nov. TBRC 11910.</title>
        <authorList>
            <person name="Suriyachadkun C."/>
        </authorList>
    </citation>
    <scope>NUCLEOTIDE SEQUENCE [LARGE SCALE GENOMIC DNA]</scope>
    <source>
        <strain evidence="2 3">TBRC 11910</strain>
    </source>
</reference>
<dbReference type="GO" id="GO:0016787">
    <property type="term" value="F:hydrolase activity"/>
    <property type="evidence" value="ECO:0007669"/>
    <property type="project" value="UniProtKB-KW"/>
</dbReference>
<dbReference type="InterPro" id="IPR000073">
    <property type="entry name" value="AB_hydrolase_1"/>
</dbReference>
<proteinExistence type="predicted"/>
<dbReference type="Gene3D" id="3.40.50.1820">
    <property type="entry name" value="alpha/beta hydrolase"/>
    <property type="match status" value="1"/>
</dbReference>
<dbReference type="SUPFAM" id="SSF53474">
    <property type="entry name" value="alpha/beta-Hydrolases"/>
    <property type="match status" value="1"/>
</dbReference>
<gene>
    <name evidence="2" type="ORF">HH308_27770</name>
</gene>
<dbReference type="InterPro" id="IPR029058">
    <property type="entry name" value="AB_hydrolase_fold"/>
</dbReference>